<dbReference type="Proteomes" id="UP000549394">
    <property type="component" value="Unassembled WGS sequence"/>
</dbReference>
<keyword evidence="1" id="KW-1133">Transmembrane helix</keyword>
<reference evidence="3 4" key="1">
    <citation type="submission" date="2020-08" db="EMBL/GenBank/DDBJ databases">
        <authorList>
            <person name="Hejnol A."/>
        </authorList>
    </citation>
    <scope>NUCLEOTIDE SEQUENCE [LARGE SCALE GENOMIC DNA]</scope>
</reference>
<evidence type="ECO:0000259" key="2">
    <source>
        <dbReference type="PROSITE" id="PS00022"/>
    </source>
</evidence>
<dbReference type="PROSITE" id="PS00022">
    <property type="entry name" value="EGF_1"/>
    <property type="match status" value="1"/>
</dbReference>
<gene>
    <name evidence="3" type="ORF">DGYR_LOCUS4258</name>
</gene>
<keyword evidence="1" id="KW-0812">Transmembrane</keyword>
<dbReference type="AlphaFoldDB" id="A0A7I8VH82"/>
<protein>
    <submittedName>
        <fullName evidence="3">DgyrCDS4495</fullName>
    </submittedName>
</protein>
<evidence type="ECO:0000256" key="1">
    <source>
        <dbReference type="SAM" id="Phobius"/>
    </source>
</evidence>
<organism evidence="3 4">
    <name type="scientific">Dimorphilus gyrociliatus</name>
    <dbReference type="NCBI Taxonomy" id="2664684"/>
    <lineage>
        <taxon>Eukaryota</taxon>
        <taxon>Metazoa</taxon>
        <taxon>Spiralia</taxon>
        <taxon>Lophotrochozoa</taxon>
        <taxon>Annelida</taxon>
        <taxon>Polychaeta</taxon>
        <taxon>Polychaeta incertae sedis</taxon>
        <taxon>Dinophilidae</taxon>
        <taxon>Dimorphilus</taxon>
    </lineage>
</organism>
<proteinExistence type="predicted"/>
<feature type="domain" description="EGF-like" evidence="2">
    <location>
        <begin position="113"/>
        <end position="124"/>
    </location>
</feature>
<dbReference type="OrthoDB" id="10252017at2759"/>
<sequence length="250" mass="28305">MEDNSYLAIDSPNFLKSYLRKETEANRFWREGYRAKSFWYSTGNCSVPIKSVNDSCTLSNDLRIKWNRNLEMNAEHTSKLFDYVCERELPSSVLDCAETCEYCTIDESFQSVCICPKGRLGSQCQWPCMGNFFGEDCNTPCGNCKFNKCNSKSGKCLDNCQDGWMGENCNRQLITNTTDNVQPTINTKLLAFNRKGNSTKTNEKDDLSDGTKQDIIIGIVAGTVCIAIIILIGIYVYVKKTTVRGQEVFY</sequence>
<keyword evidence="4" id="KW-1185">Reference proteome</keyword>
<keyword evidence="1" id="KW-0472">Membrane</keyword>
<feature type="transmembrane region" description="Helical" evidence="1">
    <location>
        <begin position="215"/>
        <end position="238"/>
    </location>
</feature>
<dbReference type="Gene3D" id="2.170.300.10">
    <property type="entry name" value="Tie2 ligand-binding domain superfamily"/>
    <property type="match status" value="1"/>
</dbReference>
<dbReference type="EMBL" id="CAJFCJ010000006">
    <property type="protein sequence ID" value="CAD5115528.1"/>
    <property type="molecule type" value="Genomic_DNA"/>
</dbReference>
<dbReference type="InterPro" id="IPR000742">
    <property type="entry name" value="EGF"/>
</dbReference>
<comment type="caution">
    <text evidence="3">The sequence shown here is derived from an EMBL/GenBank/DDBJ whole genome shotgun (WGS) entry which is preliminary data.</text>
</comment>
<evidence type="ECO:0000313" key="4">
    <source>
        <dbReference type="Proteomes" id="UP000549394"/>
    </source>
</evidence>
<evidence type="ECO:0000313" key="3">
    <source>
        <dbReference type="EMBL" id="CAD5115528.1"/>
    </source>
</evidence>
<accession>A0A7I8VH82</accession>
<name>A0A7I8VH82_9ANNE</name>